<gene>
    <name evidence="2" type="ORF">SAMN06296416_103302</name>
</gene>
<keyword evidence="3" id="KW-1185">Reference proteome</keyword>
<dbReference type="AlphaFoldDB" id="A0A286D6X0"/>
<feature type="region of interest" description="Disordered" evidence="1">
    <location>
        <begin position="1"/>
        <end position="26"/>
    </location>
</feature>
<proteinExistence type="predicted"/>
<evidence type="ECO:0000256" key="1">
    <source>
        <dbReference type="SAM" id="MobiDB-lite"/>
    </source>
</evidence>
<name>A0A286D6X0_9GAMM</name>
<evidence type="ECO:0000313" key="3">
    <source>
        <dbReference type="Proteomes" id="UP000219374"/>
    </source>
</evidence>
<organism evidence="2 3">
    <name type="scientific">Pseudoxanthomonas wuyuanensis</name>
    <dbReference type="NCBI Taxonomy" id="1073196"/>
    <lineage>
        <taxon>Bacteria</taxon>
        <taxon>Pseudomonadati</taxon>
        <taxon>Pseudomonadota</taxon>
        <taxon>Gammaproteobacteria</taxon>
        <taxon>Lysobacterales</taxon>
        <taxon>Lysobacteraceae</taxon>
        <taxon>Pseudoxanthomonas</taxon>
    </lineage>
</organism>
<accession>A0A286D6X0</accession>
<dbReference type="EMBL" id="OCND01000003">
    <property type="protein sequence ID" value="SOD54377.1"/>
    <property type="molecule type" value="Genomic_DNA"/>
</dbReference>
<dbReference type="Proteomes" id="UP000219374">
    <property type="component" value="Unassembled WGS sequence"/>
</dbReference>
<sequence length="41" mass="4099">MALTPISQETPAGNQGRAGASGGCARADRSIIRSKANAPCL</sequence>
<reference evidence="2 3" key="1">
    <citation type="submission" date="2017-09" db="EMBL/GenBank/DDBJ databases">
        <authorList>
            <person name="Ehlers B."/>
            <person name="Leendertz F.H."/>
        </authorList>
    </citation>
    <scope>NUCLEOTIDE SEQUENCE [LARGE SCALE GENOMIC DNA]</scope>
    <source>
        <strain evidence="2 3">CGMCC 1.10978</strain>
    </source>
</reference>
<feature type="compositionally biased region" description="Polar residues" evidence="1">
    <location>
        <begin position="1"/>
        <end position="13"/>
    </location>
</feature>
<protein>
    <submittedName>
        <fullName evidence="2">Uncharacterized protein</fullName>
    </submittedName>
</protein>
<evidence type="ECO:0000313" key="2">
    <source>
        <dbReference type="EMBL" id="SOD54377.1"/>
    </source>
</evidence>